<organism evidence="5 6">
    <name type="scientific">Immundisolibacter cernigliae</name>
    <dbReference type="NCBI Taxonomy" id="1810504"/>
    <lineage>
        <taxon>Bacteria</taxon>
        <taxon>Pseudomonadati</taxon>
        <taxon>Pseudomonadota</taxon>
        <taxon>Gammaproteobacteria</taxon>
        <taxon>Immundisolibacterales</taxon>
        <taxon>Immundisolibacteraceae</taxon>
        <taxon>Immundisolibacter</taxon>
    </lineage>
</organism>
<evidence type="ECO:0000313" key="6">
    <source>
        <dbReference type="Proteomes" id="UP000092952"/>
    </source>
</evidence>
<name>A0A1B1YX49_9GAMM</name>
<comment type="similarity">
    <text evidence="1">Belongs to the bacterial ring-hydroxylating dioxygenase beta subunit family.</text>
</comment>
<evidence type="ECO:0000256" key="2">
    <source>
        <dbReference type="ARBA" id="ARBA00022797"/>
    </source>
</evidence>
<evidence type="ECO:0000256" key="1">
    <source>
        <dbReference type="ARBA" id="ARBA00009570"/>
    </source>
</evidence>
<dbReference type="AlphaFoldDB" id="A0A1B1YX49"/>
<dbReference type="STRING" id="1810504.PG2T_14060"/>
<keyword evidence="4" id="KW-0560">Oxidoreductase</keyword>
<keyword evidence="2" id="KW-0058">Aromatic hydrocarbons catabolism</keyword>
<evidence type="ECO:0000256" key="4">
    <source>
        <dbReference type="ARBA" id="ARBA00023002"/>
    </source>
</evidence>
<keyword evidence="6" id="KW-1185">Reference proteome</keyword>
<evidence type="ECO:0000313" key="5">
    <source>
        <dbReference type="EMBL" id="ANX05193.1"/>
    </source>
</evidence>
<accession>A0A1B1YX49</accession>
<evidence type="ECO:0008006" key="7">
    <source>
        <dbReference type="Google" id="ProtNLM"/>
    </source>
</evidence>
<protein>
    <recommendedName>
        <fullName evidence="7">Aromatic-ring-hydroxylating dioxygenase subunit beta</fullName>
    </recommendedName>
</protein>
<dbReference type="EMBL" id="CP014671">
    <property type="protein sequence ID" value="ANX05193.1"/>
    <property type="molecule type" value="Genomic_DNA"/>
</dbReference>
<gene>
    <name evidence="5" type="ORF">PG2T_14060</name>
</gene>
<dbReference type="Pfam" id="PF00866">
    <property type="entry name" value="Ring_hydroxyl_B"/>
    <property type="match status" value="1"/>
</dbReference>
<evidence type="ECO:0000256" key="3">
    <source>
        <dbReference type="ARBA" id="ARBA00022964"/>
    </source>
</evidence>
<proteinExistence type="inferred from homology"/>
<reference evidence="6" key="1">
    <citation type="submission" date="2016-03" db="EMBL/GenBank/DDBJ databases">
        <title>Complete genome sequence of Solimmundus cernigliae, representing a novel lineage of polycyclic aromatic hydrocarbon degraders within the Gammaproteobacteria.</title>
        <authorList>
            <person name="Singleton D.R."/>
            <person name="Dickey A.N."/>
            <person name="Scholl E.H."/>
            <person name="Wright F.A."/>
            <person name="Aitken M.D."/>
        </authorList>
    </citation>
    <scope>NUCLEOTIDE SEQUENCE [LARGE SCALE GENOMIC DNA]</scope>
    <source>
        <strain evidence="6">TR3.2</strain>
    </source>
</reference>
<dbReference type="OrthoDB" id="3212009at2"/>
<dbReference type="Gene3D" id="3.10.450.50">
    <property type="match status" value="1"/>
</dbReference>
<sequence>MEKHATGEPVDDREYRQIHEFLDDEVEALDSRDYDGWLAMLTPDIRYVAPPRGFYERGRERRIGLENPYLDETIGSLQIRINQQKEALNTVAENPYTFVRRFVTSVRARRGQVAGDYRVVSNALVVRTRPTDQVPQLVSARRDDVLRRVDGQLKLAARTIYFDHNVFHTGNLAFFV</sequence>
<dbReference type="SUPFAM" id="SSF54427">
    <property type="entry name" value="NTF2-like"/>
    <property type="match status" value="1"/>
</dbReference>
<dbReference type="Proteomes" id="UP000092952">
    <property type="component" value="Chromosome"/>
</dbReference>
<dbReference type="CDD" id="cd00667">
    <property type="entry name" value="ring_hydroxylating_dioxygenases_beta"/>
    <property type="match status" value="1"/>
</dbReference>
<dbReference type="InParanoid" id="A0A1B1YX49"/>
<keyword evidence="3" id="KW-0223">Dioxygenase</keyword>
<dbReference type="InterPro" id="IPR000391">
    <property type="entry name" value="Rng_hydr_dOase-bsu"/>
</dbReference>
<dbReference type="GO" id="GO:0051213">
    <property type="term" value="F:dioxygenase activity"/>
    <property type="evidence" value="ECO:0007669"/>
    <property type="project" value="UniProtKB-KW"/>
</dbReference>
<dbReference type="InterPro" id="IPR032710">
    <property type="entry name" value="NTF2-like_dom_sf"/>
</dbReference>
<dbReference type="KEGG" id="gbi:PG2T_14060"/>
<dbReference type="RefSeq" id="WP_068806857.1">
    <property type="nucleotide sequence ID" value="NZ_CP014671.1"/>
</dbReference>